<feature type="chain" id="PRO_5017046221" evidence="2">
    <location>
        <begin position="35"/>
        <end position="332"/>
    </location>
</feature>
<protein>
    <submittedName>
        <fullName evidence="3">Tripartite tricarboxylate transporter substrate binding protein</fullName>
    </submittedName>
</protein>
<dbReference type="Gene3D" id="3.40.190.150">
    <property type="entry name" value="Bordetella uptake gene, domain 1"/>
    <property type="match status" value="1"/>
</dbReference>
<dbReference type="AlphaFoldDB" id="A0A346A3Y0"/>
<dbReference type="KEGG" id="ptaw:DW352_05705"/>
<dbReference type="CDD" id="cd13578">
    <property type="entry name" value="PBP2_Bug27"/>
    <property type="match status" value="1"/>
</dbReference>
<name>A0A346A3Y0_9HYPH</name>
<dbReference type="InterPro" id="IPR042100">
    <property type="entry name" value="Bug_dom1"/>
</dbReference>
<accession>A0A346A3Y0</accession>
<dbReference type="PANTHER" id="PTHR42928">
    <property type="entry name" value="TRICARBOXYLATE-BINDING PROTEIN"/>
    <property type="match status" value="1"/>
</dbReference>
<dbReference type="SUPFAM" id="SSF53850">
    <property type="entry name" value="Periplasmic binding protein-like II"/>
    <property type="match status" value="1"/>
</dbReference>
<evidence type="ECO:0000256" key="2">
    <source>
        <dbReference type="SAM" id="SignalP"/>
    </source>
</evidence>
<keyword evidence="2" id="KW-0732">Signal</keyword>
<evidence type="ECO:0000313" key="3">
    <source>
        <dbReference type="EMBL" id="AXK83877.1"/>
    </source>
</evidence>
<dbReference type="EMBL" id="CP031417">
    <property type="protein sequence ID" value="AXK83877.1"/>
    <property type="molecule type" value="Genomic_DNA"/>
</dbReference>
<comment type="similarity">
    <text evidence="1">Belongs to the UPF0065 (bug) family.</text>
</comment>
<organism evidence="3 4">
    <name type="scientific">Pseudolabrys taiwanensis</name>
    <dbReference type="NCBI Taxonomy" id="331696"/>
    <lineage>
        <taxon>Bacteria</taxon>
        <taxon>Pseudomonadati</taxon>
        <taxon>Pseudomonadota</taxon>
        <taxon>Alphaproteobacteria</taxon>
        <taxon>Hyphomicrobiales</taxon>
        <taxon>Xanthobacteraceae</taxon>
        <taxon>Pseudolabrys</taxon>
    </lineage>
</organism>
<dbReference type="OrthoDB" id="8443386at2"/>
<dbReference type="PIRSF" id="PIRSF017082">
    <property type="entry name" value="YflP"/>
    <property type="match status" value="1"/>
</dbReference>
<reference evidence="3 4" key="1">
    <citation type="submission" date="2018-07" db="EMBL/GenBank/DDBJ databases">
        <authorList>
            <person name="Quirk P.G."/>
            <person name="Krulwich T.A."/>
        </authorList>
    </citation>
    <scope>NUCLEOTIDE SEQUENCE [LARGE SCALE GENOMIC DNA]</scope>
    <source>
        <strain evidence="3 4">CC-BB4</strain>
    </source>
</reference>
<dbReference type="Gene3D" id="3.40.190.10">
    <property type="entry name" value="Periplasmic binding protein-like II"/>
    <property type="match status" value="1"/>
</dbReference>
<evidence type="ECO:0000313" key="4">
    <source>
        <dbReference type="Proteomes" id="UP000254889"/>
    </source>
</evidence>
<keyword evidence="4" id="KW-1185">Reference proteome</keyword>
<evidence type="ECO:0000256" key="1">
    <source>
        <dbReference type="ARBA" id="ARBA00006987"/>
    </source>
</evidence>
<proteinExistence type="inferred from homology"/>
<sequence>MNYFKGTRLSRRLVVSSLAIAAALAIAPLQSAQAKWPERPIRLVLPFGAGGVADVTARIVAEKLSDKLGERVVIENQPGPGGINAARTVVTAQPDGYTLGLLSNGTAISVGLFNKLPFDPVKQFDMVSLVGTFDLVFAVDANGPYKTLGDFVKAAKAEPGKLNVGTIAVGSTQNLGGELFKSTANADFQIVPYKNSPDIVVALLRNDVQLMVDFPPSIQGQVNDKKIRILASSGLKRSPFLPDVPTVAESGFPGYDATSWNGIFAPKGTPKEVIDTLNKAINEVVAMPDVKEKFAMLGVTAQGSTPDEVMKRLTDDIKKWDAVIAKAGIPKK</sequence>
<dbReference type="PANTHER" id="PTHR42928:SF5">
    <property type="entry name" value="BLR1237 PROTEIN"/>
    <property type="match status" value="1"/>
</dbReference>
<dbReference type="Proteomes" id="UP000254889">
    <property type="component" value="Chromosome"/>
</dbReference>
<dbReference type="Pfam" id="PF03401">
    <property type="entry name" value="TctC"/>
    <property type="match status" value="1"/>
</dbReference>
<gene>
    <name evidence="3" type="ORF">DW352_05705</name>
</gene>
<feature type="signal peptide" evidence="2">
    <location>
        <begin position="1"/>
        <end position="34"/>
    </location>
</feature>
<dbReference type="InterPro" id="IPR005064">
    <property type="entry name" value="BUG"/>
</dbReference>